<feature type="compositionally biased region" description="Polar residues" evidence="1">
    <location>
        <begin position="1"/>
        <end position="12"/>
    </location>
</feature>
<dbReference type="AlphaFoldDB" id="C4IYT7"/>
<accession>C4IYT7</accession>
<organism evidence="2">
    <name type="scientific">Zea mays</name>
    <name type="common">Maize</name>
    <dbReference type="NCBI Taxonomy" id="4577"/>
    <lineage>
        <taxon>Eukaryota</taxon>
        <taxon>Viridiplantae</taxon>
        <taxon>Streptophyta</taxon>
        <taxon>Embryophyta</taxon>
        <taxon>Tracheophyta</taxon>
        <taxon>Spermatophyta</taxon>
        <taxon>Magnoliopsida</taxon>
        <taxon>Liliopsida</taxon>
        <taxon>Poales</taxon>
        <taxon>Poaceae</taxon>
        <taxon>PACMAD clade</taxon>
        <taxon>Panicoideae</taxon>
        <taxon>Andropogonodae</taxon>
        <taxon>Andropogoneae</taxon>
        <taxon>Tripsacinae</taxon>
        <taxon>Zea</taxon>
    </lineage>
</organism>
<sequence>MSSSYLRNSVYDSQRAELRRDEDEKGYSVSESLVSVELCHSTELLDVDSLVSVDDAPKRLLSPPFLSLPLSSCSRPCAPPPATTPSSRSFLVSASARLLTNSLTSWQP</sequence>
<dbReference type="EMBL" id="BT083734">
    <property type="protein sequence ID" value="ACR34087.1"/>
    <property type="molecule type" value="mRNA"/>
</dbReference>
<reference evidence="2" key="1">
    <citation type="journal article" date="2009" name="PLoS Genet.">
        <title>Sequencing, mapping, and analysis of 27,455 maize full-length cDNAs.</title>
        <authorList>
            <person name="Soderlund C."/>
            <person name="Descour A."/>
            <person name="Kudrna D."/>
            <person name="Bomhoff M."/>
            <person name="Boyd L."/>
            <person name="Currie J."/>
            <person name="Angelova A."/>
            <person name="Collura K."/>
            <person name="Wissotski M."/>
            <person name="Ashley E."/>
            <person name="Morrow D."/>
            <person name="Fernandes J."/>
            <person name="Walbot V."/>
            <person name="Yu Y."/>
        </authorList>
    </citation>
    <scope>NUCLEOTIDE SEQUENCE</scope>
    <source>
        <strain evidence="2">B73</strain>
    </source>
</reference>
<evidence type="ECO:0000313" key="2">
    <source>
        <dbReference type="EMBL" id="ACR34087.1"/>
    </source>
</evidence>
<evidence type="ECO:0000256" key="1">
    <source>
        <dbReference type="SAM" id="MobiDB-lite"/>
    </source>
</evidence>
<protein>
    <submittedName>
        <fullName evidence="2">Uncharacterized protein</fullName>
    </submittedName>
</protein>
<reference evidence="2" key="2">
    <citation type="submission" date="2012-06" db="EMBL/GenBank/DDBJ databases">
        <authorList>
            <person name="Yu Y."/>
            <person name="Currie J."/>
            <person name="Lomeli R."/>
            <person name="Angelova A."/>
            <person name="Collura K."/>
            <person name="Wissotski M."/>
            <person name="Campos D."/>
            <person name="Kudrna D."/>
            <person name="Golser W."/>
            <person name="Ashely E."/>
            <person name="Descour A."/>
            <person name="Fernandes J."/>
            <person name="Soderlund C."/>
            <person name="Walbot V."/>
        </authorList>
    </citation>
    <scope>NUCLEOTIDE SEQUENCE</scope>
    <source>
        <strain evidence="2">B73</strain>
    </source>
</reference>
<feature type="compositionally biased region" description="Basic and acidic residues" evidence="1">
    <location>
        <begin position="14"/>
        <end position="26"/>
    </location>
</feature>
<feature type="region of interest" description="Disordered" evidence="1">
    <location>
        <begin position="1"/>
        <end position="28"/>
    </location>
</feature>
<name>C4IYT7_MAIZE</name>
<proteinExistence type="evidence at transcript level"/>